<organism evidence="2 3">
    <name type="scientific">Geomonas oryzisoli</name>
    <dbReference type="NCBI Taxonomy" id="2847992"/>
    <lineage>
        <taxon>Bacteria</taxon>
        <taxon>Pseudomonadati</taxon>
        <taxon>Thermodesulfobacteriota</taxon>
        <taxon>Desulfuromonadia</taxon>
        <taxon>Geobacterales</taxon>
        <taxon>Geobacteraceae</taxon>
        <taxon>Geomonas</taxon>
    </lineage>
</organism>
<evidence type="ECO:0000313" key="3">
    <source>
        <dbReference type="Proteomes" id="UP000683557"/>
    </source>
</evidence>
<name>A0ABX8J7T0_9BACT</name>
<accession>A0ABX8J7T0</accession>
<evidence type="ECO:0000313" key="2">
    <source>
        <dbReference type="EMBL" id="QWV93191.1"/>
    </source>
</evidence>
<protein>
    <recommendedName>
        <fullName evidence="4">DUF3304 domain-containing protein</fullName>
    </recommendedName>
</protein>
<sequence length="182" mass="20766">MLRRLLYYAMIGITGLLSMFAVADAGDANFVDVKDDTCVVLSDGELRLLPAKWHKYRGFVKTCGLTKSKGSDATISMVSIWSHEYLDANRKQTWEEFPLPILVDHQFRQCGTLPELYPASYVNSVYVRYGKWKSGIPTEIRVDVADPTVSGDYHYAPLKWDDSDRKYKIPTTRPLSGHRRVK</sequence>
<keyword evidence="3" id="KW-1185">Reference proteome</keyword>
<dbReference type="RefSeq" id="WP_216799931.1">
    <property type="nucleotide sequence ID" value="NZ_CP076723.1"/>
</dbReference>
<reference evidence="2 3" key="1">
    <citation type="submission" date="2021-06" db="EMBL/GenBank/DDBJ databases">
        <title>Gemonas diversity in paddy soil.</title>
        <authorList>
            <person name="Liu G."/>
        </authorList>
    </citation>
    <scope>NUCLEOTIDE SEQUENCE [LARGE SCALE GENOMIC DNA]</scope>
    <source>
        <strain evidence="2 3">RG10</strain>
    </source>
</reference>
<evidence type="ECO:0000256" key="1">
    <source>
        <dbReference type="SAM" id="SignalP"/>
    </source>
</evidence>
<evidence type="ECO:0008006" key="4">
    <source>
        <dbReference type="Google" id="ProtNLM"/>
    </source>
</evidence>
<keyword evidence="1" id="KW-0732">Signal</keyword>
<feature type="chain" id="PRO_5045934308" description="DUF3304 domain-containing protein" evidence="1">
    <location>
        <begin position="24"/>
        <end position="182"/>
    </location>
</feature>
<dbReference type="Proteomes" id="UP000683557">
    <property type="component" value="Chromosome"/>
</dbReference>
<gene>
    <name evidence="2" type="ORF">KP004_18795</name>
</gene>
<dbReference type="EMBL" id="CP076723">
    <property type="protein sequence ID" value="QWV93191.1"/>
    <property type="molecule type" value="Genomic_DNA"/>
</dbReference>
<feature type="signal peptide" evidence="1">
    <location>
        <begin position="1"/>
        <end position="23"/>
    </location>
</feature>
<proteinExistence type="predicted"/>